<dbReference type="Proteomes" id="UP000274131">
    <property type="component" value="Unassembled WGS sequence"/>
</dbReference>
<dbReference type="EMBL" id="UXUI01007731">
    <property type="protein sequence ID" value="VDD89163.1"/>
    <property type="molecule type" value="Genomic_DNA"/>
</dbReference>
<dbReference type="PROSITE" id="PS50090">
    <property type="entry name" value="MYB_LIKE"/>
    <property type="match status" value="1"/>
</dbReference>
<evidence type="ECO:0000259" key="11">
    <source>
        <dbReference type="PROSITE" id="PS50076"/>
    </source>
</evidence>
<keyword evidence="5" id="KW-1133">Transmembrane helix</keyword>
<reference evidence="13 14" key="2">
    <citation type="submission" date="2018-10" db="EMBL/GenBank/DDBJ databases">
        <authorList>
            <consortium name="Pathogen Informatics"/>
        </authorList>
    </citation>
    <scope>NUCLEOTIDE SEQUENCE [LARGE SCALE GENOMIC DNA]</scope>
</reference>
<keyword evidence="6" id="KW-0472">Membrane</keyword>
<feature type="signal peptide" evidence="10">
    <location>
        <begin position="1"/>
        <end position="18"/>
    </location>
</feature>
<dbReference type="CDD" id="cd06257">
    <property type="entry name" value="DnaJ"/>
    <property type="match status" value="1"/>
</dbReference>
<dbReference type="GO" id="GO:0005634">
    <property type="term" value="C:nucleus"/>
    <property type="evidence" value="ECO:0007669"/>
    <property type="project" value="UniProtKB-SubCell"/>
</dbReference>
<evidence type="ECO:0000256" key="2">
    <source>
        <dbReference type="ARBA" id="ARBA00022692"/>
    </source>
</evidence>
<evidence type="ECO:0000256" key="3">
    <source>
        <dbReference type="ARBA" id="ARBA00022729"/>
    </source>
</evidence>
<name>A0A0N4V2N8_ENTVE</name>
<dbReference type="WBParaSite" id="EVEC_0000427301-mRNA-1">
    <property type="protein sequence ID" value="EVEC_0000427301-mRNA-1"/>
    <property type="gene ID" value="EVEC_0000427301"/>
</dbReference>
<keyword evidence="14" id="KW-1185">Reference proteome</keyword>
<feature type="domain" description="Myb-like" evidence="12">
    <location>
        <begin position="439"/>
        <end position="485"/>
    </location>
</feature>
<dbReference type="Pfam" id="PF23082">
    <property type="entry name" value="Myb_DNA-binding_2"/>
    <property type="match status" value="2"/>
</dbReference>
<dbReference type="OrthoDB" id="10250354at2759"/>
<evidence type="ECO:0000256" key="7">
    <source>
        <dbReference type="ARBA" id="ARBA00023186"/>
    </source>
</evidence>
<dbReference type="SMART" id="SM00271">
    <property type="entry name" value="DnaJ"/>
    <property type="match status" value="1"/>
</dbReference>
<keyword evidence="7" id="KW-0143">Chaperone</keyword>
<dbReference type="GO" id="GO:0012505">
    <property type="term" value="C:endomembrane system"/>
    <property type="evidence" value="ECO:0007669"/>
    <property type="project" value="UniProtKB-SubCell"/>
</dbReference>
<proteinExistence type="predicted"/>
<dbReference type="InterPro" id="IPR052606">
    <property type="entry name" value="DnaJ_domain_protein"/>
</dbReference>
<dbReference type="SMART" id="SM00717">
    <property type="entry name" value="SANT"/>
    <property type="match status" value="2"/>
</dbReference>
<evidence type="ECO:0000256" key="9">
    <source>
        <dbReference type="ARBA" id="ARBA00037847"/>
    </source>
</evidence>
<evidence type="ECO:0000256" key="5">
    <source>
        <dbReference type="ARBA" id="ARBA00022989"/>
    </source>
</evidence>
<keyword evidence="3 10" id="KW-0732">Signal</keyword>
<gene>
    <name evidence="13" type="ORF">EVEC_LOCUS3981</name>
</gene>
<dbReference type="SUPFAM" id="SSF46689">
    <property type="entry name" value="Homeodomain-like"/>
    <property type="match status" value="1"/>
</dbReference>
<evidence type="ECO:0000313" key="14">
    <source>
        <dbReference type="Proteomes" id="UP000274131"/>
    </source>
</evidence>
<accession>A0A0N4V2N8</accession>
<reference evidence="15" key="1">
    <citation type="submission" date="2017-02" db="UniProtKB">
        <authorList>
            <consortium name="WormBaseParasite"/>
        </authorList>
    </citation>
    <scope>IDENTIFICATION</scope>
</reference>
<dbReference type="Pfam" id="PF00226">
    <property type="entry name" value="DnaJ"/>
    <property type="match status" value="1"/>
</dbReference>
<dbReference type="InterPro" id="IPR036869">
    <property type="entry name" value="J_dom_sf"/>
</dbReference>
<dbReference type="CDD" id="cd00167">
    <property type="entry name" value="SANT"/>
    <property type="match status" value="1"/>
</dbReference>
<keyword evidence="2" id="KW-0812">Transmembrane</keyword>
<dbReference type="AlphaFoldDB" id="A0A0N4V2N8"/>
<comment type="subcellular location">
    <subcellularLocation>
        <location evidence="9">Endomembrane system</location>
        <topology evidence="9">Single-pass membrane protein</topology>
    </subcellularLocation>
    <subcellularLocation>
        <location evidence="1">Nucleus</location>
    </subcellularLocation>
</comment>
<dbReference type="STRING" id="51028.A0A0N4V2N8"/>
<evidence type="ECO:0000256" key="8">
    <source>
        <dbReference type="ARBA" id="ARBA00023242"/>
    </source>
</evidence>
<keyword evidence="4" id="KW-0677">Repeat</keyword>
<sequence>MIFLPLFIFCSDAIGVFAWSNEEFALYDLVEEVEDDFYTLFAVSKVRFYSVILHQSFQDASLSEIKKAYRRLSMEWHPDRNSSPEASEKFRKVAAVYEVLKSKEMREKYDFLLENGLPDWRQPVYYIRRAKKLTWYETVFVLLIICTTGHYLMLWGAYVDKYLVLSSNKGKLRRKEIRQLKKTGVTDVKDLQEARIVDQLTEMRPKLKQLLPVLILLSILELISSSPNLYKLLLEHFSKQSDSSLQIEQVKEHFRTNPVMSQPDFEYEVASDITPVSNMSYSKTHDAACVEDSPALKRNQKWSCEEISQLISLSTEKYPVGTLNRWDKMAKILKRTPEEVTAMVGRIKHMNRVCLNLLCHPLLQNFVKSIPYLNFIEEEFVKALQNSQSKTEATKNGAVTVFAANEPISKEAIAHKPPELSYLQNAMEEEEQSGTDETWTQRDQRLLEIALQQFPKGTADRWDKIVNCVPGKTKQQCMDRFKSLSEIVRQRKAQFRNKK</sequence>
<dbReference type="Gene3D" id="1.10.287.110">
    <property type="entry name" value="DnaJ domain"/>
    <property type="match status" value="1"/>
</dbReference>
<dbReference type="PANTHER" id="PTHR44653:SF2">
    <property type="entry name" value="DNAJ HOMOLOG SUBFAMILY C MEMBER 1"/>
    <property type="match status" value="1"/>
</dbReference>
<evidence type="ECO:0000313" key="13">
    <source>
        <dbReference type="EMBL" id="VDD89163.1"/>
    </source>
</evidence>
<dbReference type="SUPFAM" id="SSF46565">
    <property type="entry name" value="Chaperone J-domain"/>
    <property type="match status" value="1"/>
</dbReference>
<evidence type="ECO:0000256" key="6">
    <source>
        <dbReference type="ARBA" id="ARBA00023136"/>
    </source>
</evidence>
<evidence type="ECO:0000259" key="12">
    <source>
        <dbReference type="PROSITE" id="PS50090"/>
    </source>
</evidence>
<dbReference type="PRINTS" id="PR00625">
    <property type="entry name" value="JDOMAIN"/>
</dbReference>
<keyword evidence="8" id="KW-0539">Nucleus</keyword>
<dbReference type="FunFam" id="1.10.10.60:FF:000180">
    <property type="entry name" value="DnaJ (Hsp40) homolog, subfamily C, member 2"/>
    <property type="match status" value="1"/>
</dbReference>
<dbReference type="InterPro" id="IPR009057">
    <property type="entry name" value="Homeodomain-like_sf"/>
</dbReference>
<dbReference type="PROSITE" id="PS50076">
    <property type="entry name" value="DNAJ_2"/>
    <property type="match status" value="1"/>
</dbReference>
<dbReference type="Gene3D" id="1.10.10.60">
    <property type="entry name" value="Homeodomain-like"/>
    <property type="match status" value="2"/>
</dbReference>
<evidence type="ECO:0000256" key="4">
    <source>
        <dbReference type="ARBA" id="ARBA00022737"/>
    </source>
</evidence>
<evidence type="ECO:0000256" key="10">
    <source>
        <dbReference type="SAM" id="SignalP"/>
    </source>
</evidence>
<evidence type="ECO:0000313" key="15">
    <source>
        <dbReference type="WBParaSite" id="EVEC_0000427301-mRNA-1"/>
    </source>
</evidence>
<dbReference type="InterPro" id="IPR001623">
    <property type="entry name" value="DnaJ_domain"/>
</dbReference>
<protein>
    <submittedName>
        <fullName evidence="15">DnaJ homolog subfamily C member 1</fullName>
    </submittedName>
</protein>
<evidence type="ECO:0000256" key="1">
    <source>
        <dbReference type="ARBA" id="ARBA00004123"/>
    </source>
</evidence>
<dbReference type="PANTHER" id="PTHR44653">
    <property type="entry name" value="DNAJ HOMOLOG SUBFAMILY C MEMBER 1"/>
    <property type="match status" value="1"/>
</dbReference>
<feature type="domain" description="J" evidence="11">
    <location>
        <begin position="36"/>
        <end position="113"/>
    </location>
</feature>
<organism evidence="15">
    <name type="scientific">Enterobius vermicularis</name>
    <name type="common">Human pinworm</name>
    <dbReference type="NCBI Taxonomy" id="51028"/>
    <lineage>
        <taxon>Eukaryota</taxon>
        <taxon>Metazoa</taxon>
        <taxon>Ecdysozoa</taxon>
        <taxon>Nematoda</taxon>
        <taxon>Chromadorea</taxon>
        <taxon>Rhabditida</taxon>
        <taxon>Spirurina</taxon>
        <taxon>Oxyuridomorpha</taxon>
        <taxon>Oxyuroidea</taxon>
        <taxon>Oxyuridae</taxon>
        <taxon>Enterobius</taxon>
    </lineage>
</organism>
<feature type="chain" id="PRO_5043122637" evidence="10">
    <location>
        <begin position="19"/>
        <end position="499"/>
    </location>
</feature>
<dbReference type="InterPro" id="IPR001005">
    <property type="entry name" value="SANT/Myb"/>
</dbReference>